<keyword evidence="6" id="KW-1185">Reference proteome</keyword>
<gene>
    <name evidence="5" type="ORF">Ocin01_17428</name>
</gene>
<feature type="region of interest" description="Disordered" evidence="1">
    <location>
        <begin position="234"/>
        <end position="254"/>
    </location>
</feature>
<dbReference type="Pfam" id="PF05510">
    <property type="entry name" value="Sarcoglycan_2"/>
    <property type="match status" value="1"/>
</dbReference>
<sequence>MMTSFHSIFVFLSSCALGSVLSLEVFQQRVVVNSSELCIIPINPTHLRWEKQPGSIKEIEYSARMSNSPDLPEWLKYTYDGYTSTGYIYGVPPMRLVTLNLDVIGFNRYDNYDVKQLIISLEIMRREPMEMNDLRNVLAENLGWKKKDGNRVVPVYMASAVDVGENRVPLRPTKQKDKDFSPALRKLQVEISPLSKLRPCPRDMKRTSVERHFRRYSFLVDWCSFRLVTTVVPPSGSEEQGKKGSQKNTAAIGSDAEGVVDETLDFVSGKGKYVTEPAVFHFKSEIPERTYGYETLLATILPGSIEA</sequence>
<dbReference type="STRING" id="48709.A0A1D2M8M7"/>
<name>A0A1D2M8M7_ORCCI</name>
<dbReference type="InterPro" id="IPR008908">
    <property type="entry name" value="Sarcoglycan_alpha/epsilon"/>
</dbReference>
<dbReference type="GO" id="GO:0016012">
    <property type="term" value="C:sarcoglycan complex"/>
    <property type="evidence" value="ECO:0007669"/>
    <property type="project" value="InterPro"/>
</dbReference>
<dbReference type="EMBL" id="LJIJ01002770">
    <property type="protein sequence ID" value="ODM89254.1"/>
    <property type="molecule type" value="Genomic_DNA"/>
</dbReference>
<evidence type="ECO:0000259" key="4">
    <source>
        <dbReference type="Pfam" id="PF20989"/>
    </source>
</evidence>
<dbReference type="PANTHER" id="PTHR10132:SF14">
    <property type="entry name" value="SARCOGLYCAN ALPHA, ISOFORM C"/>
    <property type="match status" value="1"/>
</dbReference>
<feature type="domain" description="Sarcoglycan alpha/epsilon N-terminal" evidence="3">
    <location>
        <begin position="31"/>
        <end position="121"/>
    </location>
</feature>
<dbReference type="InterPro" id="IPR048346">
    <property type="entry name" value="Sarcoglycan_N"/>
</dbReference>
<protein>
    <submittedName>
        <fullName evidence="5">Alpha-sarcoglycan</fullName>
    </submittedName>
</protein>
<dbReference type="Pfam" id="PF20989">
    <property type="entry name" value="Sarcoglycan_2_C"/>
    <property type="match status" value="1"/>
</dbReference>
<proteinExistence type="predicted"/>
<feature type="signal peptide" evidence="2">
    <location>
        <begin position="1"/>
        <end position="22"/>
    </location>
</feature>
<evidence type="ECO:0000256" key="2">
    <source>
        <dbReference type="SAM" id="SignalP"/>
    </source>
</evidence>
<accession>A0A1D2M8M7</accession>
<evidence type="ECO:0000259" key="3">
    <source>
        <dbReference type="Pfam" id="PF05510"/>
    </source>
</evidence>
<dbReference type="Proteomes" id="UP000094527">
    <property type="component" value="Unassembled WGS sequence"/>
</dbReference>
<comment type="caution">
    <text evidence="5">The sequence shown here is derived from an EMBL/GenBank/DDBJ whole genome shotgun (WGS) entry which is preliminary data.</text>
</comment>
<dbReference type="OrthoDB" id="10019906at2759"/>
<evidence type="ECO:0000256" key="1">
    <source>
        <dbReference type="SAM" id="MobiDB-lite"/>
    </source>
</evidence>
<dbReference type="InterPro" id="IPR048347">
    <property type="entry name" value="Sarcoglycan_C"/>
</dbReference>
<keyword evidence="2" id="KW-0732">Signal</keyword>
<dbReference type="PANTHER" id="PTHR10132">
    <property type="entry name" value="ALPHA-/EPSILON-SARCOGLYCAN FAMILY MEMBER"/>
    <property type="match status" value="1"/>
</dbReference>
<organism evidence="5 6">
    <name type="scientific">Orchesella cincta</name>
    <name type="common">Springtail</name>
    <name type="synonym">Podura cincta</name>
    <dbReference type="NCBI Taxonomy" id="48709"/>
    <lineage>
        <taxon>Eukaryota</taxon>
        <taxon>Metazoa</taxon>
        <taxon>Ecdysozoa</taxon>
        <taxon>Arthropoda</taxon>
        <taxon>Hexapoda</taxon>
        <taxon>Collembola</taxon>
        <taxon>Entomobryomorpha</taxon>
        <taxon>Entomobryoidea</taxon>
        <taxon>Orchesellidae</taxon>
        <taxon>Orchesellinae</taxon>
        <taxon>Orchesella</taxon>
    </lineage>
</organism>
<evidence type="ECO:0000313" key="6">
    <source>
        <dbReference type="Proteomes" id="UP000094527"/>
    </source>
</evidence>
<reference evidence="5 6" key="1">
    <citation type="journal article" date="2016" name="Genome Biol. Evol.">
        <title>Gene Family Evolution Reflects Adaptation to Soil Environmental Stressors in the Genome of the Collembolan Orchesella cincta.</title>
        <authorList>
            <person name="Faddeeva-Vakhrusheva A."/>
            <person name="Derks M.F."/>
            <person name="Anvar S.Y."/>
            <person name="Agamennone V."/>
            <person name="Suring W."/>
            <person name="Smit S."/>
            <person name="van Straalen N.M."/>
            <person name="Roelofs D."/>
        </authorList>
    </citation>
    <scope>NUCLEOTIDE SEQUENCE [LARGE SCALE GENOMIC DNA]</scope>
    <source>
        <tissue evidence="5">Mixed pool</tissue>
    </source>
</reference>
<dbReference type="AlphaFoldDB" id="A0A1D2M8M7"/>
<feature type="domain" description="Sarcoglycan alpha/epsilon second" evidence="4">
    <location>
        <begin position="127"/>
        <end position="228"/>
    </location>
</feature>
<feature type="chain" id="PRO_5008903631" evidence="2">
    <location>
        <begin position="23"/>
        <end position="307"/>
    </location>
</feature>
<evidence type="ECO:0000313" key="5">
    <source>
        <dbReference type="EMBL" id="ODM89254.1"/>
    </source>
</evidence>